<evidence type="ECO:0000256" key="1">
    <source>
        <dbReference type="SAM" id="MobiDB-lite"/>
    </source>
</evidence>
<name>A0ABY5ZA99_9ACTN</name>
<dbReference type="Proteomes" id="UP001058271">
    <property type="component" value="Chromosome"/>
</dbReference>
<evidence type="ECO:0008006" key="4">
    <source>
        <dbReference type="Google" id="ProtNLM"/>
    </source>
</evidence>
<dbReference type="RefSeq" id="WP_260727280.1">
    <property type="nucleotide sequence ID" value="NZ_BAAABS010000033.1"/>
</dbReference>
<evidence type="ECO:0000313" key="3">
    <source>
        <dbReference type="Proteomes" id="UP001058271"/>
    </source>
</evidence>
<keyword evidence="3" id="KW-1185">Reference proteome</keyword>
<proteinExistence type="predicted"/>
<gene>
    <name evidence="2" type="ORF">Drose_06475</name>
</gene>
<dbReference type="Gene3D" id="1.10.10.60">
    <property type="entry name" value="Homeodomain-like"/>
    <property type="match status" value="1"/>
</dbReference>
<feature type="region of interest" description="Disordered" evidence="1">
    <location>
        <begin position="67"/>
        <end position="88"/>
    </location>
</feature>
<dbReference type="EMBL" id="CP073721">
    <property type="protein sequence ID" value="UWZ37918.1"/>
    <property type="molecule type" value="Genomic_DNA"/>
</dbReference>
<sequence>MPRAKDTTTGPEADALDAAAKVFARIEEQFERARADLQAKAIAAIDADMSVAEAARRAGYTREHLSKVYTAVKGHPPKRHTREKPPVE</sequence>
<organism evidence="2 3">
    <name type="scientific">Dactylosporangium roseum</name>
    <dbReference type="NCBI Taxonomy" id="47989"/>
    <lineage>
        <taxon>Bacteria</taxon>
        <taxon>Bacillati</taxon>
        <taxon>Actinomycetota</taxon>
        <taxon>Actinomycetes</taxon>
        <taxon>Micromonosporales</taxon>
        <taxon>Micromonosporaceae</taxon>
        <taxon>Dactylosporangium</taxon>
    </lineage>
</organism>
<protein>
    <recommendedName>
        <fullName evidence="4">HTH araC/xylS-type domain-containing protein</fullName>
    </recommendedName>
</protein>
<evidence type="ECO:0000313" key="2">
    <source>
        <dbReference type="EMBL" id="UWZ37918.1"/>
    </source>
</evidence>
<accession>A0ABY5ZA99</accession>
<reference evidence="2" key="1">
    <citation type="submission" date="2021-04" db="EMBL/GenBank/DDBJ databases">
        <title>Biosynthetic gene clusters of Dactylosporangioum roseum.</title>
        <authorList>
            <person name="Hartkoorn R.C."/>
            <person name="Beaudoing E."/>
            <person name="Hot D."/>
            <person name="Moureu S."/>
        </authorList>
    </citation>
    <scope>NUCLEOTIDE SEQUENCE</scope>
    <source>
        <strain evidence="2">NRRL B-16295</strain>
    </source>
</reference>